<evidence type="ECO:0000256" key="1">
    <source>
        <dbReference type="SAM" id="Phobius"/>
    </source>
</evidence>
<dbReference type="RefSeq" id="WP_102522796.1">
    <property type="nucleotide sequence ID" value="NZ_LT960611.1"/>
</dbReference>
<dbReference type="InterPro" id="IPR018643">
    <property type="entry name" value="DUF2069_membrane"/>
</dbReference>
<keyword evidence="3" id="KW-1185">Reference proteome</keyword>
<accession>A0A2N8ZED9</accession>
<keyword evidence="1" id="KW-0812">Transmembrane</keyword>
<feature type="transmembrane region" description="Helical" evidence="1">
    <location>
        <begin position="90"/>
        <end position="111"/>
    </location>
</feature>
<reference evidence="2 3" key="1">
    <citation type="submission" date="2017-10" db="EMBL/GenBank/DDBJ databases">
        <authorList>
            <person name="Banno H."/>
            <person name="Chua N.-H."/>
        </authorList>
    </citation>
    <scope>NUCLEOTIDE SEQUENCE [LARGE SCALE GENOMIC DNA]</scope>
    <source>
        <strain evidence="2">Vibrio tapetis CECT4600</strain>
    </source>
</reference>
<organism evidence="2 3">
    <name type="scientific">Vibrio tapetis subsp. tapetis</name>
    <dbReference type="NCBI Taxonomy" id="1671868"/>
    <lineage>
        <taxon>Bacteria</taxon>
        <taxon>Pseudomonadati</taxon>
        <taxon>Pseudomonadota</taxon>
        <taxon>Gammaproteobacteria</taxon>
        <taxon>Vibrionales</taxon>
        <taxon>Vibrionaceae</taxon>
        <taxon>Vibrio</taxon>
    </lineage>
</organism>
<dbReference type="OrthoDB" id="5569826at2"/>
<proteinExistence type="predicted"/>
<evidence type="ECO:0008006" key="4">
    <source>
        <dbReference type="Google" id="ProtNLM"/>
    </source>
</evidence>
<dbReference type="Pfam" id="PF09842">
    <property type="entry name" value="DUF2069"/>
    <property type="match status" value="1"/>
</dbReference>
<evidence type="ECO:0000313" key="2">
    <source>
        <dbReference type="EMBL" id="SON50284.1"/>
    </source>
</evidence>
<feature type="transmembrane region" description="Helical" evidence="1">
    <location>
        <begin position="37"/>
        <end position="54"/>
    </location>
</feature>
<dbReference type="AlphaFoldDB" id="A0A2N8ZED9"/>
<sequence length="142" mass="15825">MSEKKTAGYRYLALTANLALIAWVALLQSVISPHPDINSVTLTIAWCIPLLLPLRGILAGKAYTHAWANFVLMLYFLHALTLIYVDGGERLLACIELFITSVAFVANTLYAREKGREQGLKLIRLSEVEKQEKAKYGQSENS</sequence>
<evidence type="ECO:0000313" key="3">
    <source>
        <dbReference type="Proteomes" id="UP000235828"/>
    </source>
</evidence>
<protein>
    <recommendedName>
        <fullName evidence="4">DUF2069 domain-containing protein</fullName>
    </recommendedName>
</protein>
<feature type="transmembrane region" description="Helical" evidence="1">
    <location>
        <begin position="12"/>
        <end position="31"/>
    </location>
</feature>
<keyword evidence="1" id="KW-1133">Transmembrane helix</keyword>
<gene>
    <name evidence="2" type="ORF">VTAP4600_A2305</name>
</gene>
<keyword evidence="1" id="KW-0472">Membrane</keyword>
<name>A0A2N8ZED9_9VIBR</name>
<feature type="transmembrane region" description="Helical" evidence="1">
    <location>
        <begin position="66"/>
        <end position="84"/>
    </location>
</feature>
<dbReference type="KEGG" id="vta:A2305"/>
<dbReference type="Proteomes" id="UP000235828">
    <property type="component" value="Chromosome A"/>
</dbReference>
<dbReference type="EMBL" id="LT960611">
    <property type="protein sequence ID" value="SON50284.1"/>
    <property type="molecule type" value="Genomic_DNA"/>
</dbReference>